<sequence>MRIFYLIIILAISIVTNATPFFGTPYTLVATTLLLKCGITPINLAEAIILTGVGAAVAKSFMYFIGLGARKGLKRNKNVIFFSRFTGKKSFYIILFLTSIFPFLPLDDLVYLIGGTTKTSLLSMLKISLLAKIIKSSIEIPIEAFGILQISEAIGISPFETGVISTVIMTILAIILFKIDWESIYRKIEKYLTNNKYFRLP</sequence>
<accession>A0A650CVR8</accession>
<organism evidence="3 4">
    <name type="scientific">Acidianus ambivalens</name>
    <name type="common">Desulfurolobus ambivalens</name>
    <dbReference type="NCBI Taxonomy" id="2283"/>
    <lineage>
        <taxon>Archaea</taxon>
        <taxon>Thermoproteota</taxon>
        <taxon>Thermoprotei</taxon>
        <taxon>Sulfolobales</taxon>
        <taxon>Sulfolobaceae</taxon>
        <taxon>Acidianus</taxon>
    </lineage>
</organism>
<dbReference type="KEGG" id="aamb:D1866_06770"/>
<reference evidence="2 5" key="1">
    <citation type="submission" date="2019-10" db="EMBL/GenBank/DDBJ databases">
        <title>Comparative genomics of sulfur disproportionating microorganisms.</title>
        <authorList>
            <person name="Ward L.M."/>
            <person name="Bertran E."/>
            <person name="Johnston D."/>
        </authorList>
    </citation>
    <scope>NUCLEOTIDE SEQUENCE [LARGE SCALE GENOMIC DNA]</scope>
    <source>
        <strain evidence="2 5">DSM 3772</strain>
    </source>
</reference>
<evidence type="ECO:0000313" key="3">
    <source>
        <dbReference type="EMBL" id="QGR21732.1"/>
    </source>
</evidence>
<dbReference type="RefSeq" id="WP_152941744.1">
    <property type="nucleotide sequence ID" value="NZ_CP045482.1"/>
</dbReference>
<feature type="transmembrane region" description="Helical" evidence="1">
    <location>
        <begin position="47"/>
        <end position="69"/>
    </location>
</feature>
<dbReference type="Proteomes" id="UP000474054">
    <property type="component" value="Unassembled WGS sequence"/>
</dbReference>
<keyword evidence="1" id="KW-1133">Transmembrane helix</keyword>
<name>A0A650CVR8_ACIAM</name>
<keyword evidence="1" id="KW-0812">Transmembrane</keyword>
<dbReference type="EMBL" id="WHYS01000002">
    <property type="protein sequence ID" value="MQL55691.1"/>
    <property type="molecule type" value="Genomic_DNA"/>
</dbReference>
<protein>
    <recommendedName>
        <fullName evidence="6">DedA family protein</fullName>
    </recommendedName>
</protein>
<evidence type="ECO:0000313" key="2">
    <source>
        <dbReference type="EMBL" id="MQL55691.1"/>
    </source>
</evidence>
<reference evidence="3 4" key="2">
    <citation type="submission" date="2019-10" db="EMBL/GenBank/DDBJ databases">
        <title>Genome Sequences from Six Type Strain Members of the Archaeal Family Sulfolobaceae: Acidianus ambivalens, Acidianus infernus, Metallosphaera prunae, Stygiolobus azoricus, Sulfolobus metallicus, and Sulfurisphaera ohwakuensis.</title>
        <authorList>
            <person name="Counts J.A."/>
            <person name="Kelly R.M."/>
        </authorList>
    </citation>
    <scope>NUCLEOTIDE SEQUENCE [LARGE SCALE GENOMIC DNA]</scope>
    <source>
        <strain evidence="3 4">LEI 10</strain>
    </source>
</reference>
<dbReference type="EMBL" id="CP045482">
    <property type="protein sequence ID" value="QGR21732.1"/>
    <property type="molecule type" value="Genomic_DNA"/>
</dbReference>
<evidence type="ECO:0000256" key="1">
    <source>
        <dbReference type="SAM" id="Phobius"/>
    </source>
</evidence>
<evidence type="ECO:0000313" key="4">
    <source>
        <dbReference type="Proteomes" id="UP000426328"/>
    </source>
</evidence>
<evidence type="ECO:0000313" key="5">
    <source>
        <dbReference type="Proteomes" id="UP000474054"/>
    </source>
</evidence>
<gene>
    <name evidence="3" type="ORF">D1866_06770</name>
    <name evidence="2" type="ORF">GFB69_08050</name>
</gene>
<feature type="transmembrane region" description="Helical" evidence="1">
    <location>
        <begin position="162"/>
        <end position="181"/>
    </location>
</feature>
<dbReference type="Proteomes" id="UP000426328">
    <property type="component" value="Chromosome"/>
</dbReference>
<proteinExistence type="predicted"/>
<dbReference type="AlphaFoldDB" id="A0A650CVR8"/>
<feature type="transmembrane region" description="Helical" evidence="1">
    <location>
        <begin position="90"/>
        <end position="114"/>
    </location>
</feature>
<evidence type="ECO:0008006" key="6">
    <source>
        <dbReference type="Google" id="ProtNLM"/>
    </source>
</evidence>
<keyword evidence="4" id="KW-1185">Reference proteome</keyword>
<keyword evidence="1" id="KW-0472">Membrane</keyword>
<dbReference type="GeneID" id="42779426"/>